<dbReference type="EMBL" id="ON086804">
    <property type="protein sequence ID" value="UPU16081.1"/>
    <property type="molecule type" value="Genomic_DNA"/>
</dbReference>
<proteinExistence type="predicted"/>
<keyword evidence="2" id="KW-1185">Reference proteome</keyword>
<organism evidence="1 2">
    <name type="scientific">Escherichia phage ZCEC13</name>
    <dbReference type="NCBI Taxonomy" id="2935866"/>
    <lineage>
        <taxon>Viruses</taxon>
        <taxon>Duplodnaviria</taxon>
        <taxon>Heunggongvirae</taxon>
        <taxon>Uroviricota</taxon>
        <taxon>Caudoviricetes</taxon>
        <taxon>Jameshumphriesvirinae</taxon>
        <taxon>Zewailvirus</taxon>
        <taxon>Zewailvirus ZCEC13</taxon>
    </lineage>
</organism>
<name>A0AAE9HFQ4_9CAUD</name>
<evidence type="ECO:0000313" key="2">
    <source>
        <dbReference type="Proteomes" id="UP000830967"/>
    </source>
</evidence>
<accession>A0AAE9HFQ4</accession>
<evidence type="ECO:0000313" key="1">
    <source>
        <dbReference type="EMBL" id="UPU16081.1"/>
    </source>
</evidence>
<reference evidence="1" key="1">
    <citation type="submission" date="2022-03" db="EMBL/GenBank/DDBJ databases">
        <authorList>
            <person name="Ragab S."/>
            <person name="Abdelmoteleb M."/>
            <person name="El-Shibiny A."/>
        </authorList>
    </citation>
    <scope>NUCLEOTIDE SEQUENCE</scope>
</reference>
<protein>
    <submittedName>
        <fullName evidence="1">Uncharacterized protein</fullName>
    </submittedName>
</protein>
<dbReference type="Proteomes" id="UP000830967">
    <property type="component" value="Segment"/>
</dbReference>
<sequence>MLYWSNRHGDQPHSCMPGYTFRLPAGAKE</sequence>